<dbReference type="PANTHER" id="PTHR43393:SF3">
    <property type="entry name" value="LYSINE DECARBOXYLASE-LIKE PROTEIN"/>
    <property type="match status" value="1"/>
</dbReference>
<organism evidence="2">
    <name type="scientific">Chromera velia CCMP2878</name>
    <dbReference type="NCBI Taxonomy" id="1169474"/>
    <lineage>
        <taxon>Eukaryota</taxon>
        <taxon>Sar</taxon>
        <taxon>Alveolata</taxon>
        <taxon>Colpodellida</taxon>
        <taxon>Chromeraceae</taxon>
        <taxon>Chromera</taxon>
    </lineage>
</organism>
<accession>A0A0G4GBK1</accession>
<evidence type="ECO:0000313" key="2">
    <source>
        <dbReference type="EMBL" id="CEM26382.1"/>
    </source>
</evidence>
<sequence>MSSLTIENEEPQGVKPEKAYKNPDFLNSRAARHIRIMCEYLETQDRLRKYNVHCTLMIFGSARCSPHHKWAADVKELEEKVGAASGAEKEKLETELNRLKSLEWLCEWWEKTYQLSKRLTQWCMSQEAKNSIVEIIQDIEDPVDERVFQREFDKTDTPLIVCTGGGPGLMEAANKGAYDVPGGRSAGMGISLPFEPSLNPYVTPELGFEYHYFFTRKFWMVYCTLALIATPGGIGTLDELFEVLTLKQTKKIKRDIPVILFGKTYWKQVINFDYMVDCGTISTRDRDSLFYTDSVDEAYDYIVKKLTEKDGMLLYPKPMEVVKRASWKERLEGESSPASKS</sequence>
<dbReference type="AlphaFoldDB" id="A0A0G4GBK1"/>
<dbReference type="PhylomeDB" id="A0A0G4GBK1"/>
<protein>
    <recommendedName>
        <fullName evidence="3">Cytokinin riboside 5'-monophosphate phosphoribohydrolase</fullName>
    </recommendedName>
</protein>
<proteinExistence type="predicted"/>
<dbReference type="VEuPathDB" id="CryptoDB:Cvel_21107"/>
<dbReference type="SUPFAM" id="SSF102405">
    <property type="entry name" value="MCP/YpsA-like"/>
    <property type="match status" value="1"/>
</dbReference>
<dbReference type="GO" id="GO:0005829">
    <property type="term" value="C:cytosol"/>
    <property type="evidence" value="ECO:0007669"/>
    <property type="project" value="TreeGrafter"/>
</dbReference>
<feature type="region of interest" description="Disordered" evidence="1">
    <location>
        <begin position="1"/>
        <end position="20"/>
    </location>
</feature>
<dbReference type="InterPro" id="IPR031100">
    <property type="entry name" value="LOG_fam"/>
</dbReference>
<dbReference type="InterPro" id="IPR052341">
    <property type="entry name" value="LOG_family_nucleotidases"/>
</dbReference>
<gene>
    <name evidence="2" type="ORF">Cvel_21107</name>
</gene>
<evidence type="ECO:0008006" key="3">
    <source>
        <dbReference type="Google" id="ProtNLM"/>
    </source>
</evidence>
<reference evidence="2" key="1">
    <citation type="submission" date="2014-11" db="EMBL/GenBank/DDBJ databases">
        <authorList>
            <person name="Otto D Thomas"/>
            <person name="Naeem Raeece"/>
        </authorList>
    </citation>
    <scope>NUCLEOTIDE SEQUENCE</scope>
</reference>
<dbReference type="Gene3D" id="3.40.50.450">
    <property type="match status" value="1"/>
</dbReference>
<evidence type="ECO:0000256" key="1">
    <source>
        <dbReference type="SAM" id="MobiDB-lite"/>
    </source>
</evidence>
<dbReference type="EMBL" id="CDMZ01001052">
    <property type="protein sequence ID" value="CEM26382.1"/>
    <property type="molecule type" value="Genomic_DNA"/>
</dbReference>
<dbReference type="PANTHER" id="PTHR43393">
    <property type="entry name" value="CYTOKININ RIBOSIDE 5'-MONOPHOSPHATE PHOSPHORIBOHYDROLASE"/>
    <property type="match status" value="1"/>
</dbReference>
<dbReference type="Pfam" id="PF03641">
    <property type="entry name" value="Lysine_decarbox"/>
    <property type="match status" value="1"/>
</dbReference>
<name>A0A0G4GBK1_9ALVE</name>